<dbReference type="Proteomes" id="UP001419910">
    <property type="component" value="Unassembled WGS sequence"/>
</dbReference>
<name>A0ABU9XZV0_9SPHN</name>
<organism evidence="1 2">
    <name type="scientific">Sphingomonas oligophenolica</name>
    <dbReference type="NCBI Taxonomy" id="301154"/>
    <lineage>
        <taxon>Bacteria</taxon>
        <taxon>Pseudomonadati</taxon>
        <taxon>Pseudomonadota</taxon>
        <taxon>Alphaproteobacteria</taxon>
        <taxon>Sphingomonadales</taxon>
        <taxon>Sphingomonadaceae</taxon>
        <taxon>Sphingomonas</taxon>
    </lineage>
</organism>
<dbReference type="EMBL" id="JBDIME010000003">
    <property type="protein sequence ID" value="MEN2789088.1"/>
    <property type="molecule type" value="Genomic_DNA"/>
</dbReference>
<comment type="caution">
    <text evidence="1">The sequence shown here is derived from an EMBL/GenBank/DDBJ whole genome shotgun (WGS) entry which is preliminary data.</text>
</comment>
<keyword evidence="2" id="KW-1185">Reference proteome</keyword>
<sequence>MIPALILLALVPGASAEESRVDRVEVAQVIFHQRIIIRIPRLPFTHPPVEASQPVRWVEKKGPKCVALGEIAGATITAANSVDLIVEDDKRIRAKLDDDCPSLDYYSGLYLKATPDGMICADRDAVRTRSGGSCGIDEFKRLVAKH</sequence>
<accession>A0ABU9XZV0</accession>
<gene>
    <name evidence="1" type="ORF">ABC974_05575</name>
</gene>
<evidence type="ECO:0000313" key="1">
    <source>
        <dbReference type="EMBL" id="MEN2789088.1"/>
    </source>
</evidence>
<dbReference type="RefSeq" id="WP_343891745.1">
    <property type="nucleotide sequence ID" value="NZ_BAAAEH010000047.1"/>
</dbReference>
<reference evidence="1 2" key="1">
    <citation type="submission" date="2024-05" db="EMBL/GenBank/DDBJ databases">
        <authorList>
            <person name="Liu Q."/>
            <person name="Xin Y.-H."/>
        </authorList>
    </citation>
    <scope>NUCLEOTIDE SEQUENCE [LARGE SCALE GENOMIC DNA]</scope>
    <source>
        <strain evidence="1 2">CGMCC 1.10181</strain>
    </source>
</reference>
<proteinExistence type="predicted"/>
<protein>
    <recommendedName>
        <fullName evidence="3">DUF3617 family protein</fullName>
    </recommendedName>
</protein>
<evidence type="ECO:0000313" key="2">
    <source>
        <dbReference type="Proteomes" id="UP001419910"/>
    </source>
</evidence>
<evidence type="ECO:0008006" key="3">
    <source>
        <dbReference type="Google" id="ProtNLM"/>
    </source>
</evidence>